<dbReference type="Gene3D" id="3.20.20.70">
    <property type="entry name" value="Aldolase class I"/>
    <property type="match status" value="1"/>
</dbReference>
<organism evidence="3 4">
    <name type="scientific">Sphingomonas hankookensis</name>
    <dbReference type="NCBI Taxonomy" id="563996"/>
    <lineage>
        <taxon>Bacteria</taxon>
        <taxon>Pseudomonadati</taxon>
        <taxon>Pseudomonadota</taxon>
        <taxon>Alphaproteobacteria</taxon>
        <taxon>Sphingomonadales</taxon>
        <taxon>Sphingomonadaceae</taxon>
        <taxon>Sphingomonas</taxon>
    </lineage>
</organism>
<dbReference type="CDD" id="cd00408">
    <property type="entry name" value="DHDPS-like"/>
    <property type="match status" value="1"/>
</dbReference>
<evidence type="ECO:0000256" key="1">
    <source>
        <dbReference type="ARBA" id="ARBA00023239"/>
    </source>
</evidence>
<dbReference type="PANTHER" id="PTHR12128:SF72">
    <property type="entry name" value="DIHYDRODIPICOLINATE SYNTHASE"/>
    <property type="match status" value="1"/>
</dbReference>
<dbReference type="EMBL" id="LQQO01000030">
    <property type="protein sequence ID" value="KZE12127.1"/>
    <property type="molecule type" value="Genomic_DNA"/>
</dbReference>
<accession>A0ABR5YAQ5</accession>
<evidence type="ECO:0000256" key="2">
    <source>
        <dbReference type="PIRNR" id="PIRNR001365"/>
    </source>
</evidence>
<dbReference type="PIRSF" id="PIRSF001365">
    <property type="entry name" value="DHDPS"/>
    <property type="match status" value="1"/>
</dbReference>
<dbReference type="InterPro" id="IPR002220">
    <property type="entry name" value="DapA-like"/>
</dbReference>
<evidence type="ECO:0000313" key="4">
    <source>
        <dbReference type="Proteomes" id="UP000076609"/>
    </source>
</evidence>
<dbReference type="Proteomes" id="UP000076609">
    <property type="component" value="Unassembled WGS sequence"/>
</dbReference>
<keyword evidence="1 2" id="KW-0456">Lyase</keyword>
<dbReference type="PRINTS" id="PR00146">
    <property type="entry name" value="DHPICSNTHASE"/>
</dbReference>
<proteinExistence type="inferred from homology"/>
<dbReference type="SUPFAM" id="SSF51569">
    <property type="entry name" value="Aldolase"/>
    <property type="match status" value="1"/>
</dbReference>
<reference evidence="4" key="1">
    <citation type="submission" date="2016-01" db="EMBL/GenBank/DDBJ databases">
        <title>Draft genome of Chromobacterium sp. F49.</title>
        <authorList>
            <person name="Hong K.W."/>
        </authorList>
    </citation>
    <scope>NUCLEOTIDE SEQUENCE [LARGE SCALE GENOMIC DNA]</scope>
    <source>
        <strain evidence="4">CN3</strain>
    </source>
</reference>
<dbReference type="SMART" id="SM01130">
    <property type="entry name" value="DHDPS"/>
    <property type="match status" value="1"/>
</dbReference>
<protein>
    <submittedName>
        <fullName evidence="3">Dihydrodipicolinate synthase family protein</fullName>
    </submittedName>
</protein>
<sequence length="315" mass="33815">MEVDVVSGSSMWTGVYPAATTQFAADGSVDIDATQRGLVALVEDGVDGLILLGTCGENNSLDVEEKHAVLRAGVEAVGGRVPLVCGVSEFTTRRAAAFAKEVEDIGVDALMLLPAMVYVPTPNELATHFRTVAEATGLPIMLYNNPPAYRVSVDFATLALLEPVKNIVAVKESAPDPRRFTDVINRFGDRYIVMAGLDDVALEGMLLGASGWVSGLTSAFPQESVALIAAVDRGDWEEARRIYRWFMPLLHLDAEHDLVQSIKLAEEIMGRGSERVRLPRLPLEGARRAEVIAMVEKCAATRPVLTAPSVEAAAA</sequence>
<keyword evidence="4" id="KW-1185">Reference proteome</keyword>
<comment type="similarity">
    <text evidence="2">Belongs to the DapA family.</text>
</comment>
<evidence type="ECO:0000313" key="3">
    <source>
        <dbReference type="EMBL" id="KZE12127.1"/>
    </source>
</evidence>
<dbReference type="PANTHER" id="PTHR12128">
    <property type="entry name" value="DIHYDRODIPICOLINATE SYNTHASE"/>
    <property type="match status" value="1"/>
</dbReference>
<gene>
    <name evidence="3" type="ORF">AVT10_16500</name>
</gene>
<comment type="caution">
    <text evidence="3">The sequence shown here is derived from an EMBL/GenBank/DDBJ whole genome shotgun (WGS) entry which is preliminary data.</text>
</comment>
<dbReference type="Pfam" id="PF00701">
    <property type="entry name" value="DHDPS"/>
    <property type="match status" value="1"/>
</dbReference>
<name>A0ABR5YAQ5_9SPHN</name>
<dbReference type="InterPro" id="IPR013785">
    <property type="entry name" value="Aldolase_TIM"/>
</dbReference>